<feature type="domain" description="Lipoyl-binding" evidence="5">
    <location>
        <begin position="22"/>
        <end position="104"/>
    </location>
</feature>
<feature type="modified residue" description="N6-lipoyllysine" evidence="3 4">
    <location>
        <position position="63"/>
    </location>
</feature>
<dbReference type="NCBIfam" id="NF002270">
    <property type="entry name" value="PRK01202.1"/>
    <property type="match status" value="1"/>
</dbReference>
<protein>
    <recommendedName>
        <fullName evidence="3">Glycine cleavage system H protein</fullName>
    </recommendedName>
</protein>
<dbReference type="Pfam" id="PF01597">
    <property type="entry name" value="GCV_H"/>
    <property type="match status" value="1"/>
</dbReference>
<dbReference type="InterPro" id="IPR017453">
    <property type="entry name" value="GCV_H_sub"/>
</dbReference>
<dbReference type="InterPro" id="IPR000089">
    <property type="entry name" value="Biotin_lipoyl"/>
</dbReference>
<dbReference type="NCBIfam" id="TIGR00527">
    <property type="entry name" value="gcvH"/>
    <property type="match status" value="1"/>
</dbReference>
<organism evidence="6">
    <name type="scientific">Caldithrix abyssi</name>
    <dbReference type="NCBI Taxonomy" id="187145"/>
    <lineage>
        <taxon>Bacteria</taxon>
        <taxon>Pseudomonadati</taxon>
        <taxon>Calditrichota</taxon>
        <taxon>Calditrichia</taxon>
        <taxon>Calditrichales</taxon>
        <taxon>Calditrichaceae</taxon>
        <taxon>Caldithrix</taxon>
    </lineage>
</organism>
<dbReference type="GO" id="GO:0009249">
    <property type="term" value="P:protein lipoylation"/>
    <property type="evidence" value="ECO:0007669"/>
    <property type="project" value="TreeGrafter"/>
</dbReference>
<dbReference type="Gene3D" id="2.40.50.100">
    <property type="match status" value="1"/>
</dbReference>
<comment type="similarity">
    <text evidence="1 3">Belongs to the GcvH family.</text>
</comment>
<dbReference type="GO" id="GO:0005960">
    <property type="term" value="C:glycine cleavage complex"/>
    <property type="evidence" value="ECO:0007669"/>
    <property type="project" value="InterPro"/>
</dbReference>
<dbReference type="CDD" id="cd06848">
    <property type="entry name" value="GCS_H"/>
    <property type="match status" value="1"/>
</dbReference>
<dbReference type="InterPro" id="IPR033753">
    <property type="entry name" value="GCV_H/Fam206"/>
</dbReference>
<dbReference type="PROSITE" id="PS50968">
    <property type="entry name" value="BIOTINYL_LIPOYL"/>
    <property type="match status" value="1"/>
</dbReference>
<dbReference type="EMBL" id="DROD01000345">
    <property type="protein sequence ID" value="HHJ52540.1"/>
    <property type="molecule type" value="Genomic_DNA"/>
</dbReference>
<comment type="function">
    <text evidence="3">The glycine cleavage system catalyzes the degradation of glycine. The H protein shuttles the methylamine group of glycine from the P protein to the T protein.</text>
</comment>
<comment type="caution">
    <text evidence="6">The sequence shown here is derived from an EMBL/GenBank/DDBJ whole genome shotgun (WGS) entry which is preliminary data.</text>
</comment>
<proteinExistence type="inferred from homology"/>
<dbReference type="PANTHER" id="PTHR11715">
    <property type="entry name" value="GLYCINE CLEAVAGE SYSTEM H PROTEIN"/>
    <property type="match status" value="1"/>
</dbReference>
<evidence type="ECO:0000256" key="2">
    <source>
        <dbReference type="ARBA" id="ARBA00022823"/>
    </source>
</evidence>
<comment type="cofactor">
    <cofactor evidence="3">
        <name>(R)-lipoate</name>
        <dbReference type="ChEBI" id="CHEBI:83088"/>
    </cofactor>
    <text evidence="3">Binds 1 lipoyl cofactor covalently.</text>
</comment>
<reference evidence="6" key="1">
    <citation type="journal article" date="2020" name="mSystems">
        <title>Genome- and Community-Level Interaction Insights into Carbon Utilization and Element Cycling Functions of Hydrothermarchaeota in Hydrothermal Sediment.</title>
        <authorList>
            <person name="Zhou Z."/>
            <person name="Liu Y."/>
            <person name="Xu W."/>
            <person name="Pan J."/>
            <person name="Luo Z.H."/>
            <person name="Li M."/>
        </authorList>
    </citation>
    <scope>NUCLEOTIDE SEQUENCE [LARGE SCALE GENOMIC DNA]</scope>
    <source>
        <strain evidence="6">HyVt-527</strain>
    </source>
</reference>
<dbReference type="AlphaFoldDB" id="A0A7V5PPK5"/>
<evidence type="ECO:0000256" key="3">
    <source>
        <dbReference type="HAMAP-Rule" id="MF_00272"/>
    </source>
</evidence>
<evidence type="ECO:0000256" key="4">
    <source>
        <dbReference type="PIRSR" id="PIRSR617453-50"/>
    </source>
</evidence>
<evidence type="ECO:0000256" key="1">
    <source>
        <dbReference type="ARBA" id="ARBA00009249"/>
    </source>
</evidence>
<dbReference type="InterPro" id="IPR011053">
    <property type="entry name" value="Single_hybrid_motif"/>
</dbReference>
<accession>A0A7V5PPK5</accession>
<gene>
    <name evidence="3 6" type="primary">gcvH</name>
    <name evidence="6" type="ORF">ENJ89_05055</name>
</gene>
<keyword evidence="2 3" id="KW-0450">Lipoyl</keyword>
<dbReference type="HAMAP" id="MF_00272">
    <property type="entry name" value="GcvH"/>
    <property type="match status" value="1"/>
</dbReference>
<evidence type="ECO:0000259" key="5">
    <source>
        <dbReference type="PROSITE" id="PS50968"/>
    </source>
</evidence>
<dbReference type="SUPFAM" id="SSF51230">
    <property type="entry name" value="Single hybrid motif"/>
    <property type="match status" value="1"/>
</dbReference>
<dbReference type="Proteomes" id="UP000886124">
    <property type="component" value="Unassembled WGS sequence"/>
</dbReference>
<sequence length="125" mass="13500">MNIPTELRYTSDHEWAKNEGGVAIVGITDYAQSELGDVVFVELPEVGSQVEKGASFGTIEAVKAVADLFSPVSGEVVEVNSLLEDAPETVNKDPYGDGWMVKIKMSDPAEFDGLMDAEAYEKLIS</sequence>
<dbReference type="GO" id="GO:0019464">
    <property type="term" value="P:glycine decarboxylation via glycine cleavage system"/>
    <property type="evidence" value="ECO:0007669"/>
    <property type="project" value="UniProtKB-UniRule"/>
</dbReference>
<dbReference type="InterPro" id="IPR003016">
    <property type="entry name" value="2-oxoA_DH_lipoyl-BS"/>
</dbReference>
<dbReference type="InterPro" id="IPR002930">
    <property type="entry name" value="GCV_H"/>
</dbReference>
<dbReference type="GO" id="GO:0005737">
    <property type="term" value="C:cytoplasm"/>
    <property type="evidence" value="ECO:0007669"/>
    <property type="project" value="TreeGrafter"/>
</dbReference>
<name>A0A7V5PPK5_CALAY</name>
<dbReference type="PANTHER" id="PTHR11715:SF3">
    <property type="entry name" value="GLYCINE CLEAVAGE SYSTEM H PROTEIN-RELATED"/>
    <property type="match status" value="1"/>
</dbReference>
<dbReference type="PROSITE" id="PS00189">
    <property type="entry name" value="LIPOYL"/>
    <property type="match status" value="1"/>
</dbReference>
<evidence type="ECO:0000313" key="6">
    <source>
        <dbReference type="EMBL" id="HHJ52540.1"/>
    </source>
</evidence>
<comment type="subunit">
    <text evidence="3">The glycine cleavage system is composed of four proteins: P, T, L and H.</text>
</comment>